<dbReference type="GO" id="GO:0009860">
    <property type="term" value="P:pollen tube growth"/>
    <property type="evidence" value="ECO:0007669"/>
    <property type="project" value="UniProtKB-ARBA"/>
</dbReference>
<dbReference type="OMA" id="ACTKPER"/>
<feature type="region of interest" description="Disordered" evidence="12">
    <location>
        <begin position="432"/>
        <end position="470"/>
    </location>
</feature>
<keyword evidence="8" id="KW-0379">Hydroxylation</keyword>
<evidence type="ECO:0000259" key="14">
    <source>
        <dbReference type="Pfam" id="PF08263"/>
    </source>
</evidence>
<dbReference type="InterPro" id="IPR013210">
    <property type="entry name" value="LRR_N_plant-typ"/>
</dbReference>
<sequence>MPVIPCYKSSPLTLHITMLVLISLRLLLLYMQPWAYQGGLTMAHPFPSRQALGCLLILCFACFASFSSALTDAEVSMITRRQLLTLPEGGDLPDDFEFEASGKLNLTFGNSRLKRAYIALQAFKHAMYSDPFNTTDNWVGGDVCSYNGVFCAPALDDESLQVVAGIDLNHADIAGHLPAELGLLSDMALFHINSNRFCGIIPKSFSKLKLMHEFDVSNNRFVGPFPSVVLSMPALQYLDLRFNDFEGALPPELFEKELDALFLNDNRFDSEIPETLGFSTVSVAVFANNKFNGCIPKSIGKMVDTLNEIVFLDNELGGCLPSEIGLLSNMTVFDASSNSFAGSLPSSFSGLKSLEIMDLSHNVLTGNVEEGLCKLPRLQNLTFADNYFKGEAKACLPGSRAGVVIKDKNNCLAGRPKQKTTRKCLPVVSRPVDCSKSKCAGGGEGHSSSPPKSTPTPAAPKVQPPKPSAPLTLTGVLIRIRY</sequence>
<dbReference type="FunFam" id="3.80.10.10:FF:000742">
    <property type="entry name" value="Pollen-specific leucine-rich repeat extensin-like protein 1"/>
    <property type="match status" value="1"/>
</dbReference>
<dbReference type="Gene3D" id="3.80.10.10">
    <property type="entry name" value="Ribonuclease Inhibitor"/>
    <property type="match status" value="1"/>
</dbReference>
<feature type="compositionally biased region" description="Pro residues" evidence="12">
    <location>
        <begin position="452"/>
        <end position="468"/>
    </location>
</feature>
<evidence type="ECO:0000256" key="2">
    <source>
        <dbReference type="ARBA" id="ARBA00022512"/>
    </source>
</evidence>
<evidence type="ECO:0000256" key="6">
    <source>
        <dbReference type="ARBA" id="ARBA00022737"/>
    </source>
</evidence>
<dbReference type="EnsemblPlants" id="Kaladp0022s0082.1.v1.1">
    <property type="protein sequence ID" value="Kaladp0022s0082.1.v1.1"/>
    <property type="gene ID" value="Kaladp0022s0082.v1.1"/>
</dbReference>
<dbReference type="PANTHER" id="PTHR32093">
    <property type="entry name" value="LEUCINE-RICH REPEAT EXTENSIN-LIKE PROTEIN 3-RELATED"/>
    <property type="match status" value="1"/>
</dbReference>
<dbReference type="AlphaFoldDB" id="A0A7N0T4B7"/>
<evidence type="ECO:0000256" key="12">
    <source>
        <dbReference type="SAM" id="MobiDB-lite"/>
    </source>
</evidence>
<dbReference type="Pfam" id="PF08263">
    <property type="entry name" value="LRRNT_2"/>
    <property type="match status" value="1"/>
</dbReference>
<evidence type="ECO:0000256" key="1">
    <source>
        <dbReference type="ARBA" id="ARBA00004191"/>
    </source>
</evidence>
<keyword evidence="9" id="KW-0961">Cell wall biogenesis/degradation</keyword>
<evidence type="ECO:0000256" key="9">
    <source>
        <dbReference type="ARBA" id="ARBA00023316"/>
    </source>
</evidence>
<keyword evidence="13" id="KW-0812">Transmembrane</keyword>
<dbReference type="GO" id="GO:0071555">
    <property type="term" value="P:cell wall organization"/>
    <property type="evidence" value="ECO:0007669"/>
    <property type="project" value="UniProtKB-KW"/>
</dbReference>
<dbReference type="Proteomes" id="UP000594263">
    <property type="component" value="Unplaced"/>
</dbReference>
<proteinExistence type="predicted"/>
<keyword evidence="13" id="KW-1133">Transmembrane helix</keyword>
<feature type="domain" description="Leucine-rich repeat-containing N-terminal plant-type" evidence="14">
    <location>
        <begin position="119"/>
        <end position="151"/>
    </location>
</feature>
<keyword evidence="16" id="KW-1185">Reference proteome</keyword>
<comment type="subcellular location">
    <subcellularLocation>
        <location evidence="1">Secreted</location>
        <location evidence="1">Cell wall</location>
    </subcellularLocation>
</comment>
<keyword evidence="5" id="KW-0732">Signal</keyword>
<reference evidence="15" key="1">
    <citation type="submission" date="2021-01" db="UniProtKB">
        <authorList>
            <consortium name="EnsemblPlants"/>
        </authorList>
    </citation>
    <scope>IDENTIFICATION</scope>
</reference>
<keyword evidence="3" id="KW-0964">Secreted</keyword>
<evidence type="ECO:0000256" key="4">
    <source>
        <dbReference type="ARBA" id="ARBA00022614"/>
    </source>
</evidence>
<evidence type="ECO:0000256" key="7">
    <source>
        <dbReference type="ARBA" id="ARBA00023180"/>
    </source>
</evidence>
<evidence type="ECO:0000256" key="5">
    <source>
        <dbReference type="ARBA" id="ARBA00022729"/>
    </source>
</evidence>
<name>A0A7N0T4B7_KALFE</name>
<feature type="transmembrane region" description="Helical" evidence="13">
    <location>
        <begin position="51"/>
        <end position="70"/>
    </location>
</feature>
<keyword evidence="6" id="KW-0677">Repeat</keyword>
<organism evidence="15 16">
    <name type="scientific">Kalanchoe fedtschenkoi</name>
    <name type="common">Lavender scallops</name>
    <name type="synonym">South American air plant</name>
    <dbReference type="NCBI Taxonomy" id="63787"/>
    <lineage>
        <taxon>Eukaryota</taxon>
        <taxon>Viridiplantae</taxon>
        <taxon>Streptophyta</taxon>
        <taxon>Embryophyta</taxon>
        <taxon>Tracheophyta</taxon>
        <taxon>Spermatophyta</taxon>
        <taxon>Magnoliopsida</taxon>
        <taxon>eudicotyledons</taxon>
        <taxon>Gunneridae</taxon>
        <taxon>Pentapetalae</taxon>
        <taxon>Saxifragales</taxon>
        <taxon>Crassulaceae</taxon>
        <taxon>Kalanchoe</taxon>
    </lineage>
</organism>
<dbReference type="InterPro" id="IPR032675">
    <property type="entry name" value="LRR_dom_sf"/>
</dbReference>
<evidence type="ECO:0000256" key="10">
    <source>
        <dbReference type="ARBA" id="ARBA00041871"/>
    </source>
</evidence>
<accession>A0A7N0T4B7</accession>
<keyword evidence="4" id="KW-0433">Leucine-rich repeat</keyword>
<evidence type="ECO:0000256" key="3">
    <source>
        <dbReference type="ARBA" id="ARBA00022525"/>
    </source>
</evidence>
<evidence type="ECO:0000256" key="13">
    <source>
        <dbReference type="SAM" id="Phobius"/>
    </source>
</evidence>
<dbReference type="InterPro" id="IPR001611">
    <property type="entry name" value="Leu-rich_rpt"/>
</dbReference>
<evidence type="ECO:0000256" key="8">
    <source>
        <dbReference type="ARBA" id="ARBA00023278"/>
    </source>
</evidence>
<comment type="function">
    <text evidence="11">Modulates cell morphogenesis by regulating cell wall formation and assembly, and/or growth polarization.</text>
</comment>
<dbReference type="SUPFAM" id="SSF52058">
    <property type="entry name" value="L domain-like"/>
    <property type="match status" value="1"/>
</dbReference>
<keyword evidence="2" id="KW-0134">Cell wall</keyword>
<keyword evidence="13" id="KW-0472">Membrane</keyword>
<dbReference type="PANTHER" id="PTHR32093:SF124">
    <property type="entry name" value="POLLEN-SPECIFIC LEUCINE-RICH REPEAT EXTENSIN-LIKE PROTEIN 1"/>
    <property type="match status" value="1"/>
</dbReference>
<dbReference type="Pfam" id="PF00560">
    <property type="entry name" value="LRR_1"/>
    <property type="match status" value="1"/>
</dbReference>
<protein>
    <recommendedName>
        <fullName evidence="10">Cell wall hydroxyproline-rich glycoprotein</fullName>
    </recommendedName>
</protein>
<dbReference type="Pfam" id="PF13855">
    <property type="entry name" value="LRR_8"/>
    <property type="match status" value="1"/>
</dbReference>
<keyword evidence="7" id="KW-0325">Glycoprotein</keyword>
<dbReference type="Gramene" id="Kaladp0022s0082.1.v1.1">
    <property type="protein sequence ID" value="Kaladp0022s0082.1.v1.1"/>
    <property type="gene ID" value="Kaladp0022s0082.v1.1"/>
</dbReference>
<evidence type="ECO:0000313" key="16">
    <source>
        <dbReference type="Proteomes" id="UP000594263"/>
    </source>
</evidence>
<feature type="transmembrane region" description="Helical" evidence="13">
    <location>
        <begin position="12"/>
        <end position="30"/>
    </location>
</feature>
<evidence type="ECO:0000313" key="15">
    <source>
        <dbReference type="EnsemblPlants" id="Kaladp0022s0082.1.v1.1"/>
    </source>
</evidence>
<evidence type="ECO:0000256" key="11">
    <source>
        <dbReference type="ARBA" id="ARBA00054567"/>
    </source>
</evidence>
<dbReference type="InterPro" id="IPR051582">
    <property type="entry name" value="LRR_extensin-like_regulator"/>
</dbReference>